<feature type="domain" description="Xylanase inhibitor N-terminal" evidence="3">
    <location>
        <begin position="14"/>
        <end position="91"/>
    </location>
</feature>
<dbReference type="InterPro" id="IPR001461">
    <property type="entry name" value="Aspartic_peptidase_A1"/>
</dbReference>
<evidence type="ECO:0000259" key="2">
    <source>
        <dbReference type="Pfam" id="PF14541"/>
    </source>
</evidence>
<dbReference type="InterPro" id="IPR021109">
    <property type="entry name" value="Peptidase_aspartic_dom_sf"/>
</dbReference>
<dbReference type="PANTHER" id="PTHR47965">
    <property type="entry name" value="ASPARTYL PROTEASE-RELATED"/>
    <property type="match status" value="1"/>
</dbReference>
<dbReference type="Pfam" id="PF14541">
    <property type="entry name" value="TAXi_C"/>
    <property type="match status" value="1"/>
</dbReference>
<sequence length="247" mass="27597">MMMNNLMMIPFHTNISIDSIDGYNLLKRVNYYTIYMSCAPKSLLMYLPGDSSGIASLSKRSLSLVSQFSESKLPKKFGLCLGSRGVIVFGSGQYNLLPPLKRNMTEFLSYTSFLDHPKDASGYYIGVKGISVNSQSVNLHTNTFSLDEFGNEGVKLSTITPYTTLKTHIYWALLKKFAMSTNTIPRVPKIAPFDYCINTTELGTTQTGLNVPKIDLERSNGANWTIFGPNSMTRIIDDIDRNSCLYN</sequence>
<keyword evidence="5" id="KW-1185">Reference proteome</keyword>
<dbReference type="PANTHER" id="PTHR47965:SF63">
    <property type="entry name" value="OS01G0937200 PROTEIN"/>
    <property type="match status" value="1"/>
</dbReference>
<feature type="domain" description="Xylanase inhibitor C-terminal" evidence="2">
    <location>
        <begin position="123"/>
        <end position="238"/>
    </location>
</feature>
<evidence type="ECO:0000259" key="3">
    <source>
        <dbReference type="Pfam" id="PF14543"/>
    </source>
</evidence>
<name>A0AAW1LDH0_SAPOF</name>
<reference evidence="4" key="1">
    <citation type="submission" date="2024-03" db="EMBL/GenBank/DDBJ databases">
        <title>WGS assembly of Saponaria officinalis var. Norfolk2.</title>
        <authorList>
            <person name="Jenkins J."/>
            <person name="Shu S."/>
            <person name="Grimwood J."/>
            <person name="Barry K."/>
            <person name="Goodstein D."/>
            <person name="Schmutz J."/>
            <person name="Leebens-Mack J."/>
            <person name="Osbourn A."/>
        </authorList>
    </citation>
    <scope>NUCLEOTIDE SEQUENCE [LARGE SCALE GENOMIC DNA]</scope>
    <source>
        <strain evidence="4">JIC</strain>
    </source>
</reference>
<comment type="similarity">
    <text evidence="1">Belongs to the peptidase A1 family.</text>
</comment>
<proteinExistence type="inferred from homology"/>
<evidence type="ECO:0000313" key="4">
    <source>
        <dbReference type="EMBL" id="KAK9733534.1"/>
    </source>
</evidence>
<dbReference type="SUPFAM" id="SSF50630">
    <property type="entry name" value="Acid proteases"/>
    <property type="match status" value="1"/>
</dbReference>
<dbReference type="AlphaFoldDB" id="A0AAW1LDH0"/>
<accession>A0AAW1LDH0</accession>
<dbReference type="InterPro" id="IPR032799">
    <property type="entry name" value="TAXi_C"/>
</dbReference>
<gene>
    <name evidence="4" type="ORF">RND81_04G073500</name>
</gene>
<dbReference type="Pfam" id="PF14543">
    <property type="entry name" value="TAXi_N"/>
    <property type="match status" value="1"/>
</dbReference>
<dbReference type="Gene3D" id="2.40.70.10">
    <property type="entry name" value="Acid Proteases"/>
    <property type="match status" value="2"/>
</dbReference>
<dbReference type="InterPro" id="IPR032861">
    <property type="entry name" value="TAXi_N"/>
</dbReference>
<dbReference type="GO" id="GO:0006508">
    <property type="term" value="P:proteolysis"/>
    <property type="evidence" value="ECO:0007669"/>
    <property type="project" value="InterPro"/>
</dbReference>
<comment type="caution">
    <text evidence="4">The sequence shown here is derived from an EMBL/GenBank/DDBJ whole genome shotgun (WGS) entry which is preliminary data.</text>
</comment>
<dbReference type="GO" id="GO:0004190">
    <property type="term" value="F:aspartic-type endopeptidase activity"/>
    <property type="evidence" value="ECO:0007669"/>
    <property type="project" value="InterPro"/>
</dbReference>
<dbReference type="Proteomes" id="UP001443914">
    <property type="component" value="Unassembled WGS sequence"/>
</dbReference>
<dbReference type="EMBL" id="JBDFQZ010000004">
    <property type="protein sequence ID" value="KAK9733534.1"/>
    <property type="molecule type" value="Genomic_DNA"/>
</dbReference>
<organism evidence="4 5">
    <name type="scientific">Saponaria officinalis</name>
    <name type="common">Common soapwort</name>
    <name type="synonym">Lychnis saponaria</name>
    <dbReference type="NCBI Taxonomy" id="3572"/>
    <lineage>
        <taxon>Eukaryota</taxon>
        <taxon>Viridiplantae</taxon>
        <taxon>Streptophyta</taxon>
        <taxon>Embryophyta</taxon>
        <taxon>Tracheophyta</taxon>
        <taxon>Spermatophyta</taxon>
        <taxon>Magnoliopsida</taxon>
        <taxon>eudicotyledons</taxon>
        <taxon>Gunneridae</taxon>
        <taxon>Pentapetalae</taxon>
        <taxon>Caryophyllales</taxon>
        <taxon>Caryophyllaceae</taxon>
        <taxon>Caryophylleae</taxon>
        <taxon>Saponaria</taxon>
    </lineage>
</organism>
<protein>
    <recommendedName>
        <fullName evidence="6">Xylanase inhibitor N-terminal domain-containing protein</fullName>
    </recommendedName>
</protein>
<evidence type="ECO:0008006" key="6">
    <source>
        <dbReference type="Google" id="ProtNLM"/>
    </source>
</evidence>
<evidence type="ECO:0000256" key="1">
    <source>
        <dbReference type="ARBA" id="ARBA00007447"/>
    </source>
</evidence>
<evidence type="ECO:0000313" key="5">
    <source>
        <dbReference type="Proteomes" id="UP001443914"/>
    </source>
</evidence>